<proteinExistence type="predicted"/>
<dbReference type="InterPro" id="IPR000086">
    <property type="entry name" value="NUDIX_hydrolase_dom"/>
</dbReference>
<protein>
    <submittedName>
        <fullName evidence="4">DUF4743 domain-containing protein</fullName>
    </submittedName>
</protein>
<dbReference type="Gene3D" id="3.90.79.10">
    <property type="entry name" value="Nucleoside Triphosphate Pyrophosphohydrolase"/>
    <property type="match status" value="1"/>
</dbReference>
<name>A0ABT3ZKZ0_9BURK</name>
<sequence>MSAFSDLYSAALADLTDPPCIAAARRFDPRRHRRLMIAATAVGWIREDDVDVLRRWPAVFTIAPGTVTLAAALDTLEARSAALGGVIQALAGEGRITGWRDETFAIRNRFDDPPLAFIERAASRFFGTMTYAVHVNGLLGSAADGGGGRGSHRSKDKDDGNDGNDGNDGSAMLWIARRSLDKAVDPGMLDTLVGGGIGWGWGIEAALEKECWEESGIAPELVRTARPGRILHILTEIPQGTQAEQLFTYDLWLPPDFAPHAEDGEVAEHLCVRGEEALQAVATGRMTVDASITTLDCALRHGWLDADSLPGFARLMTVPLPGREGA</sequence>
<comment type="caution">
    <text evidence="4">The sequence shown here is derived from an EMBL/GenBank/DDBJ whole genome shotgun (WGS) entry which is preliminary data.</text>
</comment>
<evidence type="ECO:0000313" key="4">
    <source>
        <dbReference type="EMBL" id="MCY0387194.1"/>
    </source>
</evidence>
<dbReference type="InterPro" id="IPR015797">
    <property type="entry name" value="NUDIX_hydrolase-like_dom_sf"/>
</dbReference>
<dbReference type="RefSeq" id="WP_267846954.1">
    <property type="nucleotide sequence ID" value="NZ_JAPMXC010000001.1"/>
</dbReference>
<dbReference type="EMBL" id="JAPMXC010000001">
    <property type="protein sequence ID" value="MCY0387194.1"/>
    <property type="molecule type" value="Genomic_DNA"/>
</dbReference>
<organism evidence="4 5">
    <name type="scientific">Robbsia betulipollinis</name>
    <dbReference type="NCBI Taxonomy" id="2981849"/>
    <lineage>
        <taxon>Bacteria</taxon>
        <taxon>Pseudomonadati</taxon>
        <taxon>Pseudomonadota</taxon>
        <taxon>Betaproteobacteria</taxon>
        <taxon>Burkholderiales</taxon>
        <taxon>Burkholderiaceae</taxon>
        <taxon>Robbsia</taxon>
    </lineage>
</organism>
<feature type="domain" description="Nudix hydrolase" evidence="2">
    <location>
        <begin position="169"/>
        <end position="269"/>
    </location>
</feature>
<dbReference type="Pfam" id="PF00293">
    <property type="entry name" value="NUDIX"/>
    <property type="match status" value="1"/>
</dbReference>
<dbReference type="InterPro" id="IPR031804">
    <property type="entry name" value="DUF4743"/>
</dbReference>
<evidence type="ECO:0000313" key="5">
    <source>
        <dbReference type="Proteomes" id="UP001082899"/>
    </source>
</evidence>
<keyword evidence="5" id="KW-1185">Reference proteome</keyword>
<dbReference type="Proteomes" id="UP001082899">
    <property type="component" value="Unassembled WGS sequence"/>
</dbReference>
<reference evidence="4" key="1">
    <citation type="submission" date="2022-11" db="EMBL/GenBank/DDBJ databases">
        <title>Robbsia betulipollinis sp. nov., isolated from pollen of birch (Betula pendula).</title>
        <authorList>
            <person name="Shi H."/>
            <person name="Ambika Manirajan B."/>
            <person name="Ratering S."/>
            <person name="Geissler-Plaum R."/>
            <person name="Schnell S."/>
        </authorList>
    </citation>
    <scope>NUCLEOTIDE SEQUENCE</scope>
    <source>
        <strain evidence="4">Bb-Pol-6</strain>
    </source>
</reference>
<gene>
    <name evidence="4" type="ORF">OVY01_08105</name>
</gene>
<dbReference type="CDD" id="cd03676">
    <property type="entry name" value="NUDIX_Tnr3_like"/>
    <property type="match status" value="1"/>
</dbReference>
<accession>A0ABT3ZKZ0</accession>
<dbReference type="SUPFAM" id="SSF55811">
    <property type="entry name" value="Nudix"/>
    <property type="match status" value="1"/>
</dbReference>
<feature type="domain" description="DUF4743" evidence="3">
    <location>
        <begin position="27"/>
        <end position="129"/>
    </location>
</feature>
<dbReference type="Pfam" id="PF15916">
    <property type="entry name" value="DUF4743"/>
    <property type="match status" value="1"/>
</dbReference>
<dbReference type="Gene3D" id="3.30.750.160">
    <property type="match status" value="1"/>
</dbReference>
<evidence type="ECO:0000259" key="2">
    <source>
        <dbReference type="Pfam" id="PF00293"/>
    </source>
</evidence>
<evidence type="ECO:0000256" key="1">
    <source>
        <dbReference type="SAM" id="MobiDB-lite"/>
    </source>
</evidence>
<feature type="region of interest" description="Disordered" evidence="1">
    <location>
        <begin position="144"/>
        <end position="167"/>
    </location>
</feature>
<evidence type="ECO:0000259" key="3">
    <source>
        <dbReference type="Pfam" id="PF15916"/>
    </source>
</evidence>